<comment type="caution">
    <text evidence="2">The sequence shown here is derived from an EMBL/GenBank/DDBJ whole genome shotgun (WGS) entry which is preliminary data.</text>
</comment>
<evidence type="ECO:0000256" key="1">
    <source>
        <dbReference type="SAM" id="Phobius"/>
    </source>
</evidence>
<keyword evidence="1" id="KW-0472">Membrane</keyword>
<keyword evidence="1" id="KW-0812">Transmembrane</keyword>
<reference evidence="2 3" key="1">
    <citation type="submission" date="2019-07" db="EMBL/GenBank/DDBJ databases">
        <title>Whole genome shotgun sequence of Skermanella aerolata NBRC 106429.</title>
        <authorList>
            <person name="Hosoyama A."/>
            <person name="Uohara A."/>
            <person name="Ohji S."/>
            <person name="Ichikawa N."/>
        </authorList>
    </citation>
    <scope>NUCLEOTIDE SEQUENCE [LARGE SCALE GENOMIC DNA]</scope>
    <source>
        <strain evidence="2 3">NBRC 106429</strain>
    </source>
</reference>
<feature type="transmembrane region" description="Helical" evidence="1">
    <location>
        <begin position="47"/>
        <end position="67"/>
    </location>
</feature>
<dbReference type="EMBL" id="BJYZ01000018">
    <property type="protein sequence ID" value="GEO39902.1"/>
    <property type="molecule type" value="Genomic_DNA"/>
</dbReference>
<feature type="transmembrane region" description="Helical" evidence="1">
    <location>
        <begin position="119"/>
        <end position="142"/>
    </location>
</feature>
<dbReference type="AlphaFoldDB" id="A0A512DTV3"/>
<keyword evidence="1" id="KW-1133">Transmembrane helix</keyword>
<dbReference type="OrthoDB" id="7361074at2"/>
<accession>A0A512DTV3</accession>
<proteinExistence type="predicted"/>
<protein>
    <submittedName>
        <fullName evidence="2">Uncharacterized protein</fullName>
    </submittedName>
</protein>
<name>A0A512DTV3_9PROT</name>
<keyword evidence="3" id="KW-1185">Reference proteome</keyword>
<dbReference type="RefSeq" id="WP_052832204.1">
    <property type="nucleotide sequence ID" value="NZ_BJYZ01000018.1"/>
</dbReference>
<evidence type="ECO:0000313" key="3">
    <source>
        <dbReference type="Proteomes" id="UP000321523"/>
    </source>
</evidence>
<gene>
    <name evidence="2" type="ORF">SAE02_40500</name>
</gene>
<sequence length="149" mass="16172">MSTTSTRLFLGFLAGSLSHLIFQDALLGTLYIMHLAPALPWSLMPVPPLGVPVSLNLAFWAGLWGLAYALVERRLTTRFGWWLGGLVFGIAPLAAYWFVVLPLKGFGIGGGFHLAMVPLHVALHAIFGIGTAILFRSGLLFAGRQVRRT</sequence>
<evidence type="ECO:0000313" key="2">
    <source>
        <dbReference type="EMBL" id="GEO39902.1"/>
    </source>
</evidence>
<organism evidence="2 3">
    <name type="scientific">Skermanella aerolata</name>
    <dbReference type="NCBI Taxonomy" id="393310"/>
    <lineage>
        <taxon>Bacteria</taxon>
        <taxon>Pseudomonadati</taxon>
        <taxon>Pseudomonadota</taxon>
        <taxon>Alphaproteobacteria</taxon>
        <taxon>Rhodospirillales</taxon>
        <taxon>Azospirillaceae</taxon>
        <taxon>Skermanella</taxon>
    </lineage>
</organism>
<dbReference type="Proteomes" id="UP000321523">
    <property type="component" value="Unassembled WGS sequence"/>
</dbReference>
<feature type="transmembrane region" description="Helical" evidence="1">
    <location>
        <begin position="79"/>
        <end position="99"/>
    </location>
</feature>